<dbReference type="KEGG" id="paj:PAJ_0341"/>
<dbReference type="Proteomes" id="UP000006690">
    <property type="component" value="Chromosome"/>
</dbReference>
<protein>
    <submittedName>
        <fullName evidence="1">Cytoplasmic protein YbaJ</fullName>
    </submittedName>
</protein>
<dbReference type="InterPro" id="IPR019693">
    <property type="entry name" value="Biofilm_formation_reg_YbaJ"/>
</dbReference>
<name>A0A0H3KTD8_PANAA</name>
<dbReference type="NCBIfam" id="NF007948">
    <property type="entry name" value="PRK10667.1"/>
    <property type="match status" value="1"/>
</dbReference>
<reference evidence="2" key="1">
    <citation type="journal article" date="2012" name="Appl. Microbiol. Biotechnol.">
        <title>The complete genome sequence of Pantoea ananatis AJ13355, an organism with great biotechnological potential.</title>
        <authorList>
            <person name="Hara Y."/>
            <person name="Kadotani N."/>
            <person name="Izui H."/>
            <person name="Katashkina J.I."/>
            <person name="Kuvaeva T.M."/>
            <person name="Andreeva I.G."/>
            <person name="Golubeva L.I."/>
            <person name="Malko D.B."/>
            <person name="Makeev V.J."/>
            <person name="Mashko S.V."/>
            <person name="Kozlov Y.I."/>
        </authorList>
    </citation>
    <scope>NUCLEOTIDE SEQUENCE [LARGE SCALE GENOMIC DNA]</scope>
    <source>
        <strain evidence="2">AJ13355</strain>
    </source>
</reference>
<accession>A0A0H3KTD8</accession>
<dbReference type="EMBL" id="AP012032">
    <property type="protein sequence ID" value="BAK10421.1"/>
    <property type="molecule type" value="Genomic_DNA"/>
</dbReference>
<dbReference type="eggNOG" id="ENOG502ZC6G">
    <property type="taxonomic scope" value="Bacteria"/>
</dbReference>
<gene>
    <name evidence="1" type="primary">ybaJ</name>
    <name evidence="1" type="ordered locus">PAJ_0341</name>
</gene>
<evidence type="ECO:0000313" key="2">
    <source>
        <dbReference type="Proteomes" id="UP000006690"/>
    </source>
</evidence>
<evidence type="ECO:0000313" key="1">
    <source>
        <dbReference type="EMBL" id="BAK10421.1"/>
    </source>
</evidence>
<proteinExistence type="predicted"/>
<sequence length="133" mass="15581">MLATEGKKMDEYSPKRHDIAQLKYLCENLFDDSMATLTDSHHGWVNDPTAESNLQLNDLIEHIASFTMNYKIKHVEDEALITQIDEYLDDTFMLFSNYSVNTQDLQRWQRSAKRLFNVFTEECAFLQQPSHSL</sequence>
<dbReference type="PATRIC" id="fig|932677.3.peg.378"/>
<dbReference type="AlphaFoldDB" id="A0A0H3KTD8"/>
<organism evidence="1 2">
    <name type="scientific">Pantoea ananatis (strain AJ13355)</name>
    <dbReference type="NCBI Taxonomy" id="932677"/>
    <lineage>
        <taxon>Bacteria</taxon>
        <taxon>Pseudomonadati</taxon>
        <taxon>Pseudomonadota</taxon>
        <taxon>Gammaproteobacteria</taxon>
        <taxon>Enterobacterales</taxon>
        <taxon>Erwiniaceae</taxon>
        <taxon>Pantoea</taxon>
    </lineage>
</organism>
<dbReference type="Pfam" id="PF10757">
    <property type="entry name" value="YbaJ"/>
    <property type="match status" value="1"/>
</dbReference>
<dbReference type="HOGENOM" id="CLU_164850_0_0_6"/>